<evidence type="ECO:0000256" key="3">
    <source>
        <dbReference type="SAM" id="MobiDB-lite"/>
    </source>
</evidence>
<dbReference type="PANTHER" id="PTHR31342:SF15">
    <property type="entry name" value="OS01G0580800 PROTEIN"/>
    <property type="match status" value="1"/>
</dbReference>
<comment type="caution">
    <text evidence="4">The sequence shown here is derived from an EMBL/GenBank/DDBJ whole genome shotgun (WGS) entry which is preliminary data.</text>
</comment>
<dbReference type="OrthoDB" id="687739at2759"/>
<proteinExistence type="predicted"/>
<feature type="compositionally biased region" description="Basic and acidic residues" evidence="3">
    <location>
        <begin position="633"/>
        <end position="644"/>
    </location>
</feature>
<keyword evidence="1 2" id="KW-0175">Coiled coil</keyword>
<evidence type="ECO:0000256" key="1">
    <source>
        <dbReference type="ARBA" id="ARBA00023054"/>
    </source>
</evidence>
<dbReference type="GO" id="GO:0055028">
    <property type="term" value="C:cortical microtubule"/>
    <property type="evidence" value="ECO:0007669"/>
    <property type="project" value="TreeGrafter"/>
</dbReference>
<feature type="compositionally biased region" description="Basic residues" evidence="3">
    <location>
        <begin position="548"/>
        <end position="558"/>
    </location>
</feature>
<dbReference type="Proteomes" id="UP000604825">
    <property type="component" value="Unassembled WGS sequence"/>
</dbReference>
<feature type="region of interest" description="Disordered" evidence="3">
    <location>
        <begin position="543"/>
        <end position="573"/>
    </location>
</feature>
<dbReference type="EMBL" id="CAJGYO010000005">
    <property type="protein sequence ID" value="CAD6231129.1"/>
    <property type="molecule type" value="Genomic_DNA"/>
</dbReference>
<feature type="compositionally biased region" description="Acidic residues" evidence="3">
    <location>
        <begin position="175"/>
        <end position="193"/>
    </location>
</feature>
<sequence length="705" mass="76419">MEGGEGGAGPAGLRFLLQFDPANPGLDRTLLGFSLSALFSRLLGWSKDGQRRGGGGSMAIAADGGDDSVNAAVSAAALAAAVSLCLAAMYASDQRPRRSRLPAAALPPPTSAPRPRALRALRDGLRILSSNPDDEYPDNVIHGASIGAGDDDEPDIVARVEMEAMPAPVVAVANADDETETEPDHPEGEEEEERRELQRLRELWLSLLEREQRLELRLQELEGLRSQEAEATVRELESRVATADTETRLLQVKVSTLQEDNGRLRAQVEELDAARAELARAREKLRAVKARVQGEQEEAAALRARVAELESSGEERAAALAAEVAELRKANAALEEDNMELALRLQDAEQAASASVNLVPEMQEGMVEEMTYLRESNERLTRQIEQVRNDHCAHVEELVYLKWVNTCLRHELLRDHDGAHPTAEQQGHGADSRRVGSRDDLSSALELSRSMSFRSSERAKQLMLRYGHPGLDGFDPALFSPLHESVDGDSYERSPASNYEPQRSPCARSGTGTAMAASPAVAAAPGKKAGPRKLKLLGNIKKLLPGGKRSHSSSHVHGHGHDHGGRDGRKAPAPRDEYLEKAMQWLSTHDVLDGDHSYESTPLSSCERTPLSSVTTNTTVDSRARHGGGGGGHSERGETARPEAEPILARSKSDAGGAYGREGSRYHALRPDHPASEADEPDGFRAPEKREGRRRSDELRSPAVA</sequence>
<protein>
    <submittedName>
        <fullName evidence="4">Uncharacterized protein</fullName>
    </submittedName>
</protein>
<keyword evidence="5" id="KW-1185">Reference proteome</keyword>
<feature type="compositionally biased region" description="Basic and acidic residues" evidence="3">
    <location>
        <begin position="430"/>
        <end position="441"/>
    </location>
</feature>
<feature type="region of interest" description="Disordered" evidence="3">
    <location>
        <begin position="419"/>
        <end position="441"/>
    </location>
</feature>
<feature type="coiled-coil region" evidence="2">
    <location>
        <begin position="226"/>
        <end position="390"/>
    </location>
</feature>
<feature type="region of interest" description="Disordered" evidence="3">
    <location>
        <begin position="174"/>
        <end position="195"/>
    </location>
</feature>
<dbReference type="PANTHER" id="PTHR31342">
    <property type="entry name" value="PROTEIN CHUP1, CHLOROPLASTIC"/>
    <property type="match status" value="1"/>
</dbReference>
<feature type="region of interest" description="Disordered" evidence="3">
    <location>
        <begin position="485"/>
        <end position="512"/>
    </location>
</feature>
<feature type="compositionally biased region" description="Basic and acidic residues" evidence="3">
    <location>
        <begin position="559"/>
        <end position="573"/>
    </location>
</feature>
<dbReference type="GO" id="GO:0072699">
    <property type="term" value="P:protein localization to cortical microtubule cytoskeleton"/>
    <property type="evidence" value="ECO:0007669"/>
    <property type="project" value="TreeGrafter"/>
</dbReference>
<evidence type="ECO:0000313" key="5">
    <source>
        <dbReference type="Proteomes" id="UP000604825"/>
    </source>
</evidence>
<gene>
    <name evidence="4" type="ORF">NCGR_LOCUS21247</name>
</gene>
<feature type="region of interest" description="Disordered" evidence="3">
    <location>
        <begin position="596"/>
        <end position="705"/>
    </location>
</feature>
<organism evidence="4 5">
    <name type="scientific">Miscanthus lutarioriparius</name>
    <dbReference type="NCBI Taxonomy" id="422564"/>
    <lineage>
        <taxon>Eukaryota</taxon>
        <taxon>Viridiplantae</taxon>
        <taxon>Streptophyta</taxon>
        <taxon>Embryophyta</taxon>
        <taxon>Tracheophyta</taxon>
        <taxon>Spermatophyta</taxon>
        <taxon>Magnoliopsida</taxon>
        <taxon>Liliopsida</taxon>
        <taxon>Poales</taxon>
        <taxon>Poaceae</taxon>
        <taxon>PACMAD clade</taxon>
        <taxon>Panicoideae</taxon>
        <taxon>Andropogonodae</taxon>
        <taxon>Andropogoneae</taxon>
        <taxon>Saccharinae</taxon>
        <taxon>Miscanthus</taxon>
    </lineage>
</organism>
<name>A0A811NP29_9POAL</name>
<accession>A0A811NP29</accession>
<dbReference type="InterPro" id="IPR040265">
    <property type="entry name" value="CHUP1/IPGA1-like"/>
</dbReference>
<evidence type="ECO:0000256" key="2">
    <source>
        <dbReference type="SAM" id="Coils"/>
    </source>
</evidence>
<dbReference type="AlphaFoldDB" id="A0A811NP29"/>
<feature type="compositionally biased region" description="Polar residues" evidence="3">
    <location>
        <begin position="599"/>
        <end position="621"/>
    </location>
</feature>
<feature type="compositionally biased region" description="Basic and acidic residues" evidence="3">
    <location>
        <begin position="662"/>
        <end position="705"/>
    </location>
</feature>
<reference evidence="4" key="1">
    <citation type="submission" date="2020-10" db="EMBL/GenBank/DDBJ databases">
        <authorList>
            <person name="Han B."/>
            <person name="Lu T."/>
            <person name="Zhao Q."/>
            <person name="Huang X."/>
            <person name="Zhao Y."/>
        </authorList>
    </citation>
    <scope>NUCLEOTIDE SEQUENCE</scope>
</reference>
<evidence type="ECO:0000313" key="4">
    <source>
        <dbReference type="EMBL" id="CAD6231129.1"/>
    </source>
</evidence>